<dbReference type="AlphaFoldDB" id="A0A6J5TJM9"/>
<dbReference type="PANTHER" id="PTHR46890">
    <property type="entry name" value="NON-LTR RETROLELEMENT REVERSE TRANSCRIPTASE-LIKE PROTEIN-RELATED"/>
    <property type="match status" value="1"/>
</dbReference>
<evidence type="ECO:0000313" key="3">
    <source>
        <dbReference type="EMBL" id="CAB4294669.1"/>
    </source>
</evidence>
<dbReference type="EMBL" id="CAEKKB010000001">
    <property type="protein sequence ID" value="CAB4294669.1"/>
    <property type="molecule type" value="Genomic_DNA"/>
</dbReference>
<name>A0A6J5TJM9_PRUAR</name>
<keyword evidence="5" id="KW-1185">Reference proteome</keyword>
<dbReference type="Pfam" id="PF00078">
    <property type="entry name" value="RVT_1"/>
    <property type="match status" value="1"/>
</dbReference>
<dbReference type="EMBL" id="CAEKDK010000001">
    <property type="protein sequence ID" value="CAB4264091.1"/>
    <property type="molecule type" value="Genomic_DNA"/>
</dbReference>
<sequence>MPYSKCTPPKLLIVVDYEVTVAVLDFLRTGRLLPKLNFTHVALISKVKDPTNMTQLRPISLCNVIYKIGAKVLSNYLKLILNDVIGVHQSAFVPGRMIFDNSIVAFEVLHHMHNRTHGKLGFQALKLDMSKAYDRVEWGFLETIMNNMGFAPR</sequence>
<dbReference type="Proteomes" id="UP000507245">
    <property type="component" value="Unassembled WGS sequence"/>
</dbReference>
<dbReference type="InterPro" id="IPR052343">
    <property type="entry name" value="Retrotransposon-Effector_Assoc"/>
</dbReference>
<evidence type="ECO:0000313" key="4">
    <source>
        <dbReference type="Proteomes" id="UP000507222"/>
    </source>
</evidence>
<reference evidence="2 4" key="2">
    <citation type="submission" date="2020-05" db="EMBL/GenBank/DDBJ databases">
        <authorList>
            <person name="Campoy J."/>
            <person name="Schneeberger K."/>
            <person name="Spophaly S."/>
        </authorList>
    </citation>
    <scope>NUCLEOTIDE SEQUENCE [LARGE SCALE GENOMIC DNA]</scope>
    <source>
        <strain evidence="2">PruArmRojPasFocal</strain>
    </source>
</reference>
<dbReference type="PANTHER" id="PTHR46890:SF48">
    <property type="entry name" value="RNA-DIRECTED DNA POLYMERASE"/>
    <property type="match status" value="1"/>
</dbReference>
<reference evidence="5" key="1">
    <citation type="journal article" date="2020" name="Genome Biol.">
        <title>Gamete binning: chromosome-level and haplotype-resolved genome assembly enabled by high-throughput single-cell sequencing of gamete genomes.</title>
        <authorList>
            <person name="Campoy J.A."/>
            <person name="Sun H."/>
            <person name="Goel M."/>
            <person name="Jiao W.-B."/>
            <person name="Folz-Donahue K."/>
            <person name="Wang N."/>
            <person name="Rubio M."/>
            <person name="Liu C."/>
            <person name="Kukat C."/>
            <person name="Ruiz D."/>
            <person name="Huettel B."/>
            <person name="Schneeberger K."/>
        </authorList>
    </citation>
    <scope>NUCLEOTIDE SEQUENCE [LARGE SCALE GENOMIC DNA]</scope>
    <source>
        <strain evidence="5">cv. Rojo Pasion</strain>
    </source>
</reference>
<gene>
    <name evidence="2" type="ORF">CURHAP_LOCUS5617</name>
    <name evidence="3" type="ORF">ORAREDHAP_LOCUS5619</name>
</gene>
<proteinExistence type="predicted"/>
<organism evidence="2 4">
    <name type="scientific">Prunus armeniaca</name>
    <name type="common">Apricot</name>
    <name type="synonym">Armeniaca vulgaris</name>
    <dbReference type="NCBI Taxonomy" id="36596"/>
    <lineage>
        <taxon>Eukaryota</taxon>
        <taxon>Viridiplantae</taxon>
        <taxon>Streptophyta</taxon>
        <taxon>Embryophyta</taxon>
        <taxon>Tracheophyta</taxon>
        <taxon>Spermatophyta</taxon>
        <taxon>Magnoliopsida</taxon>
        <taxon>eudicotyledons</taxon>
        <taxon>Gunneridae</taxon>
        <taxon>Pentapetalae</taxon>
        <taxon>rosids</taxon>
        <taxon>fabids</taxon>
        <taxon>Rosales</taxon>
        <taxon>Rosaceae</taxon>
        <taxon>Amygdaloideae</taxon>
        <taxon>Amygdaleae</taxon>
        <taxon>Prunus</taxon>
    </lineage>
</organism>
<evidence type="ECO:0000313" key="5">
    <source>
        <dbReference type="Proteomes" id="UP000507245"/>
    </source>
</evidence>
<protein>
    <recommendedName>
        <fullName evidence="1">Reverse transcriptase domain-containing protein</fullName>
    </recommendedName>
</protein>
<accession>A0A6J5TJM9</accession>
<dbReference type="OrthoDB" id="1748983at2759"/>
<dbReference type="Proteomes" id="UP000507222">
    <property type="component" value="Unassembled WGS sequence"/>
</dbReference>
<feature type="domain" description="Reverse transcriptase" evidence="1">
    <location>
        <begin position="51"/>
        <end position="151"/>
    </location>
</feature>
<dbReference type="InterPro" id="IPR000477">
    <property type="entry name" value="RT_dom"/>
</dbReference>
<evidence type="ECO:0000313" key="2">
    <source>
        <dbReference type="EMBL" id="CAB4264091.1"/>
    </source>
</evidence>
<evidence type="ECO:0000259" key="1">
    <source>
        <dbReference type="Pfam" id="PF00078"/>
    </source>
</evidence>